<evidence type="ECO:0000313" key="2">
    <source>
        <dbReference type="Proteomes" id="UP001521150"/>
    </source>
</evidence>
<organism evidence="1 2">
    <name type="scientific">Kibdelosporangium philippinense</name>
    <dbReference type="NCBI Taxonomy" id="211113"/>
    <lineage>
        <taxon>Bacteria</taxon>
        <taxon>Bacillati</taxon>
        <taxon>Actinomycetota</taxon>
        <taxon>Actinomycetes</taxon>
        <taxon>Pseudonocardiales</taxon>
        <taxon>Pseudonocardiaceae</taxon>
        <taxon>Kibdelosporangium</taxon>
    </lineage>
</organism>
<dbReference type="EMBL" id="JAJVCN010000004">
    <property type="protein sequence ID" value="MCE7010287.1"/>
    <property type="molecule type" value="Genomic_DNA"/>
</dbReference>
<proteinExistence type="predicted"/>
<dbReference type="RefSeq" id="WP_233731862.1">
    <property type="nucleotide sequence ID" value="NZ_JAJVCN010000004.1"/>
</dbReference>
<sequence length="47" mass="5089">MTAGRSALAVAWALHGVEQYTAGVLDPRLREQFVAWAHSPDNNRAPG</sequence>
<dbReference type="Proteomes" id="UP001521150">
    <property type="component" value="Unassembled WGS sequence"/>
</dbReference>
<comment type="caution">
    <text evidence="1">The sequence shown here is derived from an EMBL/GenBank/DDBJ whole genome shotgun (WGS) entry which is preliminary data.</text>
</comment>
<name>A0ABS8ZWQ4_9PSEU</name>
<gene>
    <name evidence="1" type="ORF">LWC34_46910</name>
</gene>
<evidence type="ECO:0000313" key="1">
    <source>
        <dbReference type="EMBL" id="MCE7010287.1"/>
    </source>
</evidence>
<accession>A0ABS8ZWQ4</accession>
<protein>
    <submittedName>
        <fullName evidence="1">Uncharacterized protein</fullName>
    </submittedName>
</protein>
<reference evidence="1 2" key="1">
    <citation type="submission" date="2021-12" db="EMBL/GenBank/DDBJ databases">
        <title>Genome sequence of Kibdelosporangium philippinense ATCC 49844.</title>
        <authorList>
            <person name="Fedorov E.A."/>
            <person name="Omeragic M."/>
            <person name="Shalygina K.F."/>
            <person name="Maclea K.S."/>
        </authorList>
    </citation>
    <scope>NUCLEOTIDE SEQUENCE [LARGE SCALE GENOMIC DNA]</scope>
    <source>
        <strain evidence="1 2">ATCC 49844</strain>
    </source>
</reference>
<keyword evidence="2" id="KW-1185">Reference proteome</keyword>